<dbReference type="AlphaFoldDB" id="A0A7E4ULQ6"/>
<dbReference type="WBParaSite" id="Pan_g10276.t1">
    <property type="protein sequence ID" value="Pan_g10276.t1"/>
    <property type="gene ID" value="Pan_g10276"/>
</dbReference>
<protein>
    <submittedName>
        <fullName evidence="2">DHHA2 domain-containing protein</fullName>
    </submittedName>
</protein>
<dbReference type="Proteomes" id="UP000492821">
    <property type="component" value="Unassembled WGS sequence"/>
</dbReference>
<sequence>MVSIDVLPTSPNKNQPMVHVDCHHDFACIPSTLYVYADCSLVAPLLDYATTGALDSLEARSCDKYGGIDH</sequence>
<reference evidence="1" key="1">
    <citation type="journal article" date="2013" name="Genetics">
        <title>The draft genome and transcriptome of Panagrellus redivivus are shaped by the harsh demands of a free-living lifestyle.</title>
        <authorList>
            <person name="Srinivasan J."/>
            <person name="Dillman A.R."/>
            <person name="Macchietto M.G."/>
            <person name="Heikkinen L."/>
            <person name="Lakso M."/>
            <person name="Fracchia K.M."/>
            <person name="Antoshechkin I."/>
            <person name="Mortazavi A."/>
            <person name="Wong G."/>
            <person name="Sternberg P.W."/>
        </authorList>
    </citation>
    <scope>NUCLEOTIDE SEQUENCE [LARGE SCALE GENOMIC DNA]</scope>
    <source>
        <strain evidence="1">MT8872</strain>
    </source>
</reference>
<accession>A0A7E4ULQ6</accession>
<proteinExistence type="predicted"/>
<evidence type="ECO:0000313" key="1">
    <source>
        <dbReference type="Proteomes" id="UP000492821"/>
    </source>
</evidence>
<reference evidence="2" key="2">
    <citation type="submission" date="2020-10" db="UniProtKB">
        <authorList>
            <consortium name="WormBaseParasite"/>
        </authorList>
    </citation>
    <scope>IDENTIFICATION</scope>
</reference>
<name>A0A7E4ULQ6_PANRE</name>
<evidence type="ECO:0000313" key="2">
    <source>
        <dbReference type="WBParaSite" id="Pan_g10276.t1"/>
    </source>
</evidence>
<organism evidence="1 2">
    <name type="scientific">Panagrellus redivivus</name>
    <name type="common">Microworm</name>
    <dbReference type="NCBI Taxonomy" id="6233"/>
    <lineage>
        <taxon>Eukaryota</taxon>
        <taxon>Metazoa</taxon>
        <taxon>Ecdysozoa</taxon>
        <taxon>Nematoda</taxon>
        <taxon>Chromadorea</taxon>
        <taxon>Rhabditida</taxon>
        <taxon>Tylenchina</taxon>
        <taxon>Panagrolaimomorpha</taxon>
        <taxon>Panagrolaimoidea</taxon>
        <taxon>Panagrolaimidae</taxon>
        <taxon>Panagrellus</taxon>
    </lineage>
</organism>
<keyword evidence="1" id="KW-1185">Reference proteome</keyword>